<comment type="caution">
    <text evidence="3">The sequence shown here is derived from an EMBL/GenBank/DDBJ whole genome shotgun (WGS) entry which is preliminary data.</text>
</comment>
<dbReference type="InterPro" id="IPR001657">
    <property type="entry name" value="Hedgehog"/>
</dbReference>
<keyword evidence="1" id="KW-0217">Developmental protein</keyword>
<evidence type="ECO:0000313" key="4">
    <source>
        <dbReference type="Proteomes" id="UP001381693"/>
    </source>
</evidence>
<dbReference type="PRINTS" id="PR00632">
    <property type="entry name" value="SONICHHOG"/>
</dbReference>
<reference evidence="3 4" key="1">
    <citation type="submission" date="2023-11" db="EMBL/GenBank/DDBJ databases">
        <title>Halocaridina rubra genome assembly.</title>
        <authorList>
            <person name="Smith C."/>
        </authorList>
    </citation>
    <scope>NUCLEOTIDE SEQUENCE [LARGE SCALE GENOMIC DNA]</scope>
    <source>
        <strain evidence="3">EP-1</strain>
        <tissue evidence="3">Whole</tissue>
    </source>
</reference>
<dbReference type="InterPro" id="IPR036844">
    <property type="entry name" value="Hint_dom_sf"/>
</dbReference>
<dbReference type="GO" id="GO:0007267">
    <property type="term" value="P:cell-cell signaling"/>
    <property type="evidence" value="ECO:0007669"/>
    <property type="project" value="InterPro"/>
</dbReference>
<dbReference type="Proteomes" id="UP001381693">
    <property type="component" value="Unassembled WGS sequence"/>
</dbReference>
<gene>
    <name evidence="3" type="ORF">SK128_019607</name>
</gene>
<organism evidence="3 4">
    <name type="scientific">Halocaridina rubra</name>
    <name type="common">Hawaiian red shrimp</name>
    <dbReference type="NCBI Taxonomy" id="373956"/>
    <lineage>
        <taxon>Eukaryota</taxon>
        <taxon>Metazoa</taxon>
        <taxon>Ecdysozoa</taxon>
        <taxon>Arthropoda</taxon>
        <taxon>Crustacea</taxon>
        <taxon>Multicrustacea</taxon>
        <taxon>Malacostraca</taxon>
        <taxon>Eumalacostraca</taxon>
        <taxon>Eucarida</taxon>
        <taxon>Decapoda</taxon>
        <taxon>Pleocyemata</taxon>
        <taxon>Caridea</taxon>
        <taxon>Atyoidea</taxon>
        <taxon>Atyidae</taxon>
        <taxon>Halocaridina</taxon>
    </lineage>
</organism>
<dbReference type="EMBL" id="JAXCGZ010021346">
    <property type="protein sequence ID" value="KAK7053134.1"/>
    <property type="molecule type" value="Genomic_DNA"/>
</dbReference>
<dbReference type="InterPro" id="IPR050387">
    <property type="entry name" value="Hedgehog_Signaling"/>
</dbReference>
<name>A0AAN8ZUP1_HALRR</name>
<evidence type="ECO:0000313" key="3">
    <source>
        <dbReference type="EMBL" id="KAK7053134.1"/>
    </source>
</evidence>
<dbReference type="Gene3D" id="2.170.16.10">
    <property type="entry name" value="Hedgehog/Intein (Hint) domain"/>
    <property type="match status" value="1"/>
</dbReference>
<accession>A0AAN8ZUP1</accession>
<dbReference type="PANTHER" id="PTHR11889:SF31">
    <property type="entry name" value="PROTEIN HEDGEHOG"/>
    <property type="match status" value="1"/>
</dbReference>
<evidence type="ECO:0000259" key="2">
    <source>
        <dbReference type="Pfam" id="PF01079"/>
    </source>
</evidence>
<proteinExistence type="predicted"/>
<protein>
    <recommendedName>
        <fullName evidence="2">Hedgehog protein Hint domain-containing protein</fullName>
    </recommendedName>
</protein>
<dbReference type="InterPro" id="IPR001767">
    <property type="entry name" value="Hedgehog_Hint"/>
</dbReference>
<dbReference type="PANTHER" id="PTHR11889">
    <property type="entry name" value="HEDGEHOG"/>
    <property type="match status" value="1"/>
</dbReference>
<dbReference type="CDD" id="cd00081">
    <property type="entry name" value="Hint"/>
    <property type="match status" value="1"/>
</dbReference>
<dbReference type="SUPFAM" id="SSF51294">
    <property type="entry name" value="Hedgehog/intein (Hint) domain"/>
    <property type="match status" value="1"/>
</dbReference>
<dbReference type="GO" id="GO:0016540">
    <property type="term" value="P:protein autoprocessing"/>
    <property type="evidence" value="ECO:0007669"/>
    <property type="project" value="InterPro"/>
</dbReference>
<dbReference type="AlphaFoldDB" id="A0AAN8ZUP1"/>
<sequence length="329" mass="36158">MSTEQIIGEIDNSYLDRHRDDTDLATHRSTLPPCSSRLVWPPPYNQAISNPNTQKYSGVDDTGKVVKSTVLGFMDRRPSERALYVTIRTATGQNLTLSPNHVLFKSTPSSNNPVSAFGSDINVGDVIFSVNNTGLEKTEVVSIEHSIRLGAYVPLTTEGTLVVDGSFTSCYASYKHDLVHAFVAPARTFPALLRPRPGFLLNIATLTKNFLTTIIAGSLNILQELFADDINISREGCSKNDGSESDTDCKSSLKICSAGMDFPEGEGEAYYITVVKFIGRIFYNDQKVFSPLIQVNPYTKGNGISQYLIIANPFANFPSKLLDLVPRSW</sequence>
<evidence type="ECO:0000256" key="1">
    <source>
        <dbReference type="ARBA" id="ARBA00022473"/>
    </source>
</evidence>
<keyword evidence="4" id="KW-1185">Reference proteome</keyword>
<feature type="domain" description="Hedgehog protein Hint" evidence="2">
    <location>
        <begin position="58"/>
        <end position="193"/>
    </location>
</feature>
<dbReference type="Pfam" id="PF01079">
    <property type="entry name" value="Hint"/>
    <property type="match status" value="1"/>
</dbReference>